<keyword evidence="2" id="KW-1185">Reference proteome</keyword>
<gene>
    <name evidence="1" type="ORF">GM921_00660</name>
</gene>
<name>A0A923DVT9_9SPHI</name>
<dbReference type="Gene3D" id="1.10.30.50">
    <property type="match status" value="1"/>
</dbReference>
<protein>
    <recommendedName>
        <fullName evidence="3">HNH endonuclease</fullName>
    </recommendedName>
</protein>
<comment type="caution">
    <text evidence="1">The sequence shown here is derived from an EMBL/GenBank/DDBJ whole genome shotgun (WGS) entry which is preliminary data.</text>
</comment>
<dbReference type="Proteomes" id="UP000601055">
    <property type="component" value="Unassembled WGS sequence"/>
</dbReference>
<proteinExistence type="predicted"/>
<dbReference type="EMBL" id="WNXD01000001">
    <property type="protein sequence ID" value="MBB2143981.1"/>
    <property type="molecule type" value="Genomic_DNA"/>
</dbReference>
<dbReference type="AlphaFoldDB" id="A0A923DVT9"/>
<dbReference type="RefSeq" id="WP_182920684.1">
    <property type="nucleotide sequence ID" value="NZ_WNXD01000001.1"/>
</dbReference>
<evidence type="ECO:0000313" key="1">
    <source>
        <dbReference type="EMBL" id="MBB2143981.1"/>
    </source>
</evidence>
<evidence type="ECO:0008006" key="3">
    <source>
        <dbReference type="Google" id="ProtNLM"/>
    </source>
</evidence>
<reference evidence="1" key="1">
    <citation type="submission" date="2019-11" db="EMBL/GenBank/DDBJ databases">
        <title>Description of Pedobacter sp. LMG 31464T.</title>
        <authorList>
            <person name="Carlier A."/>
            <person name="Qi S."/>
            <person name="Vandamme P."/>
        </authorList>
    </citation>
    <scope>NUCLEOTIDE SEQUENCE</scope>
    <source>
        <strain evidence="1">LMG 31464</strain>
    </source>
</reference>
<evidence type="ECO:0000313" key="2">
    <source>
        <dbReference type="Proteomes" id="UP000601055"/>
    </source>
</evidence>
<sequence length="351" mass="40918">MRQINNTQELKQKVVDFNKLLFKDRQSNFQMPAFKLKMLEKKIASKPGLYAPLGGKPILYLQKIRRNYQQILSADQDEIAILIKQFDKLMSAEQITEKFWEAIVEAMRYEALRDREFLKILNPLKIKTCIYCHSQLTLTIEKAVAAHDNPDEGILAGDIIEWTGKLELDHKYPKSKYPFLCTSFYNLYPVCGSCNKAKSNKSSDFFLYHTGPQFTLFKFALSNDSVINYWADKNPAHIKLVFNHIDPNEENDKKAKTYDDMFSISKIYDTQKDIIVELIHKQQVYTKEYNETLINNFNNLFPDQGMLSRLIIGTYVNENDVFKRPMSKFIQDISRDINLIDEDGNLCSNII</sequence>
<organism evidence="1 2">
    <name type="scientific">Pedobacter planticolens</name>
    <dbReference type="NCBI Taxonomy" id="2679964"/>
    <lineage>
        <taxon>Bacteria</taxon>
        <taxon>Pseudomonadati</taxon>
        <taxon>Bacteroidota</taxon>
        <taxon>Sphingobacteriia</taxon>
        <taxon>Sphingobacteriales</taxon>
        <taxon>Sphingobacteriaceae</taxon>
        <taxon>Pedobacter</taxon>
    </lineage>
</organism>
<accession>A0A923DVT9</accession>